<dbReference type="InterPro" id="IPR023798">
    <property type="entry name" value="Ribosomal_uS7_dom"/>
</dbReference>
<dbReference type="GO" id="GO:1990904">
    <property type="term" value="C:ribonucleoprotein complex"/>
    <property type="evidence" value="ECO:0007669"/>
    <property type="project" value="UniProtKB-KW"/>
</dbReference>
<comment type="similarity">
    <text evidence="1">Belongs to the universal ribosomal protein uS7 family.</text>
</comment>
<evidence type="ECO:0000313" key="5">
    <source>
        <dbReference type="EMBL" id="CAD7255335.1"/>
    </source>
</evidence>
<dbReference type="Pfam" id="PF00177">
    <property type="entry name" value="Ribosomal_S7"/>
    <property type="match status" value="1"/>
</dbReference>
<dbReference type="AlphaFoldDB" id="A0A7R9FUE4"/>
<sequence length="70" mass="7815">MFTAQGLVYSALDELKGKVANEEPLSVFKKAVENCKPQLEVRSRRVGGATYQVPVDVRPSRRIALAINWI</sequence>
<accession>A0A7R9FUE4</accession>
<feature type="non-terminal residue" evidence="5">
    <location>
        <position position="70"/>
    </location>
</feature>
<gene>
    <name evidence="5" type="ORF">DSTB1V02_LOCUS15080</name>
</gene>
<evidence type="ECO:0000256" key="2">
    <source>
        <dbReference type="ARBA" id="ARBA00022980"/>
    </source>
</evidence>
<evidence type="ECO:0000259" key="4">
    <source>
        <dbReference type="Pfam" id="PF00177"/>
    </source>
</evidence>
<keyword evidence="3" id="KW-0687">Ribonucleoprotein</keyword>
<organism evidence="5">
    <name type="scientific">Darwinula stevensoni</name>
    <dbReference type="NCBI Taxonomy" id="69355"/>
    <lineage>
        <taxon>Eukaryota</taxon>
        <taxon>Metazoa</taxon>
        <taxon>Ecdysozoa</taxon>
        <taxon>Arthropoda</taxon>
        <taxon>Crustacea</taxon>
        <taxon>Oligostraca</taxon>
        <taxon>Ostracoda</taxon>
        <taxon>Podocopa</taxon>
        <taxon>Podocopida</taxon>
        <taxon>Darwinulocopina</taxon>
        <taxon>Darwinuloidea</taxon>
        <taxon>Darwinulidae</taxon>
        <taxon>Darwinula</taxon>
    </lineage>
</organism>
<evidence type="ECO:0000256" key="1">
    <source>
        <dbReference type="ARBA" id="ARBA00007151"/>
    </source>
</evidence>
<dbReference type="EMBL" id="CAJPEV010023366">
    <property type="protein sequence ID" value="CAG0908363.1"/>
    <property type="molecule type" value="Genomic_DNA"/>
</dbReference>
<evidence type="ECO:0000313" key="6">
    <source>
        <dbReference type="Proteomes" id="UP000677054"/>
    </source>
</evidence>
<feature type="domain" description="Small ribosomal subunit protein uS7" evidence="4">
    <location>
        <begin position="3"/>
        <end position="70"/>
    </location>
</feature>
<protein>
    <recommendedName>
        <fullName evidence="4">Small ribosomal subunit protein uS7 domain-containing protein</fullName>
    </recommendedName>
</protein>
<dbReference type="InterPro" id="IPR036823">
    <property type="entry name" value="Ribosomal_uS7_dom_sf"/>
</dbReference>
<name>A0A7R9FUE4_9CRUS</name>
<dbReference type="Gene3D" id="1.10.455.10">
    <property type="entry name" value="Ribosomal protein S7 domain"/>
    <property type="match status" value="1"/>
</dbReference>
<evidence type="ECO:0000256" key="3">
    <source>
        <dbReference type="ARBA" id="ARBA00023274"/>
    </source>
</evidence>
<dbReference type="GO" id="GO:0005840">
    <property type="term" value="C:ribosome"/>
    <property type="evidence" value="ECO:0007669"/>
    <property type="project" value="UniProtKB-KW"/>
</dbReference>
<dbReference type="SUPFAM" id="SSF47973">
    <property type="entry name" value="Ribosomal protein S7"/>
    <property type="match status" value="1"/>
</dbReference>
<dbReference type="EMBL" id="LR922884">
    <property type="protein sequence ID" value="CAD7255335.1"/>
    <property type="molecule type" value="Genomic_DNA"/>
</dbReference>
<keyword evidence="2" id="KW-0689">Ribosomal protein</keyword>
<dbReference type="PANTHER" id="PTHR11205">
    <property type="entry name" value="RIBOSOMAL PROTEIN S7"/>
    <property type="match status" value="1"/>
</dbReference>
<dbReference type="InterPro" id="IPR000235">
    <property type="entry name" value="Ribosomal_uS7"/>
</dbReference>
<keyword evidence="6" id="KW-1185">Reference proteome</keyword>
<proteinExistence type="inferred from homology"/>
<reference evidence="5" key="1">
    <citation type="submission" date="2020-11" db="EMBL/GenBank/DDBJ databases">
        <authorList>
            <person name="Tran Van P."/>
        </authorList>
    </citation>
    <scope>NUCLEOTIDE SEQUENCE</scope>
</reference>
<dbReference type="Proteomes" id="UP000677054">
    <property type="component" value="Unassembled WGS sequence"/>
</dbReference>
<dbReference type="OrthoDB" id="9972728at2759"/>
<dbReference type="GO" id="GO:0006412">
    <property type="term" value="P:translation"/>
    <property type="evidence" value="ECO:0007669"/>
    <property type="project" value="InterPro"/>
</dbReference>